<protein>
    <submittedName>
        <fullName evidence="3">Golgin sub A member 1</fullName>
    </submittedName>
</protein>
<feature type="region of interest" description="Disordered" evidence="2">
    <location>
        <begin position="86"/>
        <end position="105"/>
    </location>
</feature>
<sequence length="118" mass="13130">MLQAANLTAILEEKEHNLQEKTEALLQKEQEILQLERGHNSALLQMHQLQAELEALRTLRAEEAAAATEPEDLLRLRGPLREEVLSVSEPQQDAGQVLRASPEEAAVGDTVDRTLPCM</sequence>
<feature type="coiled-coil region" evidence="1">
    <location>
        <begin position="4"/>
        <end position="66"/>
    </location>
</feature>
<proteinExistence type="predicted"/>
<reference evidence="3 4" key="1">
    <citation type="submission" date="2023-05" db="EMBL/GenBank/DDBJ databases">
        <title>B98-5 Cell Line De Novo Hybrid Assembly: An Optical Mapping Approach.</title>
        <authorList>
            <person name="Kananen K."/>
            <person name="Auerbach J.A."/>
            <person name="Kautto E."/>
            <person name="Blachly J.S."/>
        </authorList>
    </citation>
    <scope>NUCLEOTIDE SEQUENCE [LARGE SCALE GENOMIC DNA]</scope>
    <source>
        <strain evidence="3">B95-8</strain>
        <tissue evidence="3">Cell line</tissue>
    </source>
</reference>
<evidence type="ECO:0000256" key="2">
    <source>
        <dbReference type="SAM" id="MobiDB-lite"/>
    </source>
</evidence>
<name>A0ABQ9WFB7_SAGOE</name>
<keyword evidence="1" id="KW-0175">Coiled coil</keyword>
<evidence type="ECO:0000313" key="4">
    <source>
        <dbReference type="Proteomes" id="UP001266305"/>
    </source>
</evidence>
<keyword evidence="4" id="KW-1185">Reference proteome</keyword>
<evidence type="ECO:0000313" key="3">
    <source>
        <dbReference type="EMBL" id="KAK2120311.1"/>
    </source>
</evidence>
<organism evidence="3 4">
    <name type="scientific">Saguinus oedipus</name>
    <name type="common">Cotton-top tamarin</name>
    <name type="synonym">Oedipomidas oedipus</name>
    <dbReference type="NCBI Taxonomy" id="9490"/>
    <lineage>
        <taxon>Eukaryota</taxon>
        <taxon>Metazoa</taxon>
        <taxon>Chordata</taxon>
        <taxon>Craniata</taxon>
        <taxon>Vertebrata</taxon>
        <taxon>Euteleostomi</taxon>
        <taxon>Mammalia</taxon>
        <taxon>Eutheria</taxon>
        <taxon>Euarchontoglires</taxon>
        <taxon>Primates</taxon>
        <taxon>Haplorrhini</taxon>
        <taxon>Platyrrhini</taxon>
        <taxon>Cebidae</taxon>
        <taxon>Callitrichinae</taxon>
        <taxon>Saguinus</taxon>
    </lineage>
</organism>
<evidence type="ECO:0000256" key="1">
    <source>
        <dbReference type="SAM" id="Coils"/>
    </source>
</evidence>
<gene>
    <name evidence="3" type="primary">GOLGA1</name>
    <name evidence="3" type="ORF">P7K49_001697</name>
</gene>
<dbReference type="EMBL" id="JASSZA010000001">
    <property type="protein sequence ID" value="KAK2120311.1"/>
    <property type="molecule type" value="Genomic_DNA"/>
</dbReference>
<comment type="caution">
    <text evidence="3">The sequence shown here is derived from an EMBL/GenBank/DDBJ whole genome shotgun (WGS) entry which is preliminary data.</text>
</comment>
<dbReference type="Proteomes" id="UP001266305">
    <property type="component" value="Unassembled WGS sequence"/>
</dbReference>
<accession>A0ABQ9WFB7</accession>